<dbReference type="EMBL" id="BGZK01000730">
    <property type="protein sequence ID" value="GBP58257.1"/>
    <property type="molecule type" value="Genomic_DNA"/>
</dbReference>
<protein>
    <submittedName>
        <fullName evidence="3">Uncharacterized protein</fullName>
    </submittedName>
</protein>
<evidence type="ECO:0000313" key="4">
    <source>
        <dbReference type="Proteomes" id="UP000299102"/>
    </source>
</evidence>
<dbReference type="AlphaFoldDB" id="A0A4C1X7L2"/>
<evidence type="ECO:0000256" key="2">
    <source>
        <dbReference type="SAM" id="MobiDB-lite"/>
    </source>
</evidence>
<feature type="compositionally biased region" description="Polar residues" evidence="2">
    <location>
        <begin position="280"/>
        <end position="293"/>
    </location>
</feature>
<feature type="coiled-coil region" evidence="1">
    <location>
        <begin position="445"/>
        <end position="479"/>
    </location>
</feature>
<comment type="caution">
    <text evidence="3">The sequence shown here is derived from an EMBL/GenBank/DDBJ whole genome shotgun (WGS) entry which is preliminary data.</text>
</comment>
<name>A0A4C1X7L2_EUMVA</name>
<proteinExistence type="predicted"/>
<sequence>MVDTMISRFKKYPSGWSRRSGREKSNVLFGFQPDDQSFDEVQEEWLNEEVLTDDDFNAHDNDSTDQNESFNMELGLVPDDAPLTANRPMRNGKRDLSENIDTIDEYLDQFMDEDKETLADSWQTAKEAGKNATSTVDVNNIHNSDDSTDELLRVLGEDEKTLKPNLALAKSEKSTVEIKEEVSSEDEIFEGAKIRTVKLSKNVLMNKSVSEVKRETSDSEFSDDKANLRRIFRPTKKLQKAAKSTTKSALSLKVDTIPAKVYSSTTKAVPTVRKRGGGRTASQKPATRTATNLTKPEPDLVKVKAKFEPMVPKLEPVVQKLETYQNVVINDEKSLKMLLEKTKKEEESWDDENIEYLEGEFDEETSEDEDFERFNRSDDAMPMERDSDESEYSFYDGIATSESDDIQECFELDVRAERAADYVPMLGTAAFKLLMEEKGRVILKLMELRKVLAQLNEGVREQTAELEAARKKLRELNLQLNHT</sequence>
<keyword evidence="1" id="KW-0175">Coiled coil</keyword>
<feature type="region of interest" description="Disordered" evidence="2">
    <location>
        <begin position="272"/>
        <end position="293"/>
    </location>
</feature>
<gene>
    <name evidence="3" type="ORF">EVAR_40763_1</name>
</gene>
<evidence type="ECO:0000313" key="3">
    <source>
        <dbReference type="EMBL" id="GBP58257.1"/>
    </source>
</evidence>
<keyword evidence="4" id="KW-1185">Reference proteome</keyword>
<dbReference type="Proteomes" id="UP000299102">
    <property type="component" value="Unassembled WGS sequence"/>
</dbReference>
<accession>A0A4C1X7L2</accession>
<evidence type="ECO:0000256" key="1">
    <source>
        <dbReference type="SAM" id="Coils"/>
    </source>
</evidence>
<organism evidence="3 4">
    <name type="scientific">Eumeta variegata</name>
    <name type="common">Bagworm moth</name>
    <name type="synonym">Eumeta japonica</name>
    <dbReference type="NCBI Taxonomy" id="151549"/>
    <lineage>
        <taxon>Eukaryota</taxon>
        <taxon>Metazoa</taxon>
        <taxon>Ecdysozoa</taxon>
        <taxon>Arthropoda</taxon>
        <taxon>Hexapoda</taxon>
        <taxon>Insecta</taxon>
        <taxon>Pterygota</taxon>
        <taxon>Neoptera</taxon>
        <taxon>Endopterygota</taxon>
        <taxon>Lepidoptera</taxon>
        <taxon>Glossata</taxon>
        <taxon>Ditrysia</taxon>
        <taxon>Tineoidea</taxon>
        <taxon>Psychidae</taxon>
        <taxon>Oiketicinae</taxon>
        <taxon>Eumeta</taxon>
    </lineage>
</organism>
<reference evidence="3 4" key="1">
    <citation type="journal article" date="2019" name="Commun. Biol.">
        <title>The bagworm genome reveals a unique fibroin gene that provides high tensile strength.</title>
        <authorList>
            <person name="Kono N."/>
            <person name="Nakamura H."/>
            <person name="Ohtoshi R."/>
            <person name="Tomita M."/>
            <person name="Numata K."/>
            <person name="Arakawa K."/>
        </authorList>
    </citation>
    <scope>NUCLEOTIDE SEQUENCE [LARGE SCALE GENOMIC DNA]</scope>
</reference>
<dbReference type="OrthoDB" id="7474095at2759"/>